<proteinExistence type="predicted"/>
<accession>A0ABS5ELA8</accession>
<evidence type="ECO:0000313" key="3">
    <source>
        <dbReference type="Proteomes" id="UP000698752"/>
    </source>
</evidence>
<dbReference type="RefSeq" id="WP_211870502.1">
    <property type="nucleotide sequence ID" value="NZ_JAAEDI010000021.1"/>
</dbReference>
<name>A0ABS5ELA8_9PROT</name>
<dbReference type="Proteomes" id="UP000698752">
    <property type="component" value="Unassembled WGS sequence"/>
</dbReference>
<evidence type="ECO:0008006" key="4">
    <source>
        <dbReference type="Google" id="ProtNLM"/>
    </source>
</evidence>
<keyword evidence="1" id="KW-0472">Membrane</keyword>
<comment type="caution">
    <text evidence="2">The sequence shown here is derived from an EMBL/GenBank/DDBJ whole genome shotgun (WGS) entry which is preliminary data.</text>
</comment>
<sequence>MPRVWLNALIFGSLALVAITIVAVPAIVWGPGYLRHREEMRLRADGLPARAVILGLEDTGNRFNDTPEIIVRLQVRAEGRSPWPASVRRIISLAEMHAFTPGREVAVRYDPHRPDRVALTP</sequence>
<evidence type="ECO:0000256" key="1">
    <source>
        <dbReference type="SAM" id="Phobius"/>
    </source>
</evidence>
<reference evidence="3" key="1">
    <citation type="journal article" date="2021" name="Syst. Appl. Microbiol.">
        <title>Roseomonas hellenica sp. nov., isolated from roots of wild-growing Alkanna tinctoria.</title>
        <authorList>
            <person name="Rat A."/>
            <person name="Naranjo H.D."/>
            <person name="Lebbe L."/>
            <person name="Cnockaert M."/>
            <person name="Krigas N."/>
            <person name="Grigoriadou K."/>
            <person name="Maloupa E."/>
            <person name="Willems A."/>
        </authorList>
    </citation>
    <scope>NUCLEOTIDE SEQUENCE [LARGE SCALE GENOMIC DNA]</scope>
    <source>
        <strain evidence="3">LMG 31159</strain>
    </source>
</reference>
<keyword evidence="1" id="KW-1133">Transmembrane helix</keyword>
<feature type="transmembrane region" description="Helical" evidence="1">
    <location>
        <begin position="6"/>
        <end position="34"/>
    </location>
</feature>
<dbReference type="EMBL" id="JAAEDI010000021">
    <property type="protein sequence ID" value="MBR0651788.1"/>
    <property type="molecule type" value="Genomic_DNA"/>
</dbReference>
<protein>
    <recommendedName>
        <fullName evidence="4">DUF3592 domain-containing protein</fullName>
    </recommendedName>
</protein>
<keyword evidence="1" id="KW-0812">Transmembrane</keyword>
<gene>
    <name evidence="2" type="ORF">GXW78_19115</name>
</gene>
<organism evidence="2 3">
    <name type="scientific">Neoroseomonas terrae</name>
    <dbReference type="NCBI Taxonomy" id="424799"/>
    <lineage>
        <taxon>Bacteria</taxon>
        <taxon>Pseudomonadati</taxon>
        <taxon>Pseudomonadota</taxon>
        <taxon>Alphaproteobacteria</taxon>
        <taxon>Acetobacterales</taxon>
        <taxon>Acetobacteraceae</taxon>
        <taxon>Neoroseomonas</taxon>
    </lineage>
</organism>
<keyword evidence="3" id="KW-1185">Reference proteome</keyword>
<evidence type="ECO:0000313" key="2">
    <source>
        <dbReference type="EMBL" id="MBR0651788.1"/>
    </source>
</evidence>